<evidence type="ECO:0000313" key="1">
    <source>
        <dbReference type="EMBL" id="KDP36015.1"/>
    </source>
</evidence>
<keyword evidence="2" id="KW-1185">Reference proteome</keyword>
<sequence length="244" mass="26773">MIPKNFTVTSKAAQTGASNILNLRSTSDSSPNANINTKSVTEIYAKMTPLPQQAVVALPIPVEHVEKSASQKRSTTSTTNFSHVMFIVKSGTISIEEQLEALNHALHEKDSQIAYLMNRLKSMTEKSKGDQSLSSNQEDIIQDLKDLTLLVIDLVSPKVFKSPLKGLARPSKSSIVELGLLPARRTSGFDPNVYKLLAKAGYCFDDVAKLTKDFKKGEQSSIGICKVWKEKNTTNQRSKVGLGY</sequence>
<dbReference type="Proteomes" id="UP000027138">
    <property type="component" value="Unassembled WGS sequence"/>
</dbReference>
<dbReference type="OrthoDB" id="1303669at2759"/>
<dbReference type="AlphaFoldDB" id="A0A067KUQ9"/>
<gene>
    <name evidence="1" type="ORF">JCGZ_09981</name>
</gene>
<evidence type="ECO:0000313" key="2">
    <source>
        <dbReference type="Proteomes" id="UP000027138"/>
    </source>
</evidence>
<organism evidence="1 2">
    <name type="scientific">Jatropha curcas</name>
    <name type="common">Barbados nut</name>
    <dbReference type="NCBI Taxonomy" id="180498"/>
    <lineage>
        <taxon>Eukaryota</taxon>
        <taxon>Viridiplantae</taxon>
        <taxon>Streptophyta</taxon>
        <taxon>Embryophyta</taxon>
        <taxon>Tracheophyta</taxon>
        <taxon>Spermatophyta</taxon>
        <taxon>Magnoliopsida</taxon>
        <taxon>eudicotyledons</taxon>
        <taxon>Gunneridae</taxon>
        <taxon>Pentapetalae</taxon>
        <taxon>rosids</taxon>
        <taxon>fabids</taxon>
        <taxon>Malpighiales</taxon>
        <taxon>Euphorbiaceae</taxon>
        <taxon>Crotonoideae</taxon>
        <taxon>Jatropheae</taxon>
        <taxon>Jatropha</taxon>
    </lineage>
</organism>
<dbReference type="EMBL" id="KK914457">
    <property type="protein sequence ID" value="KDP36015.1"/>
    <property type="molecule type" value="Genomic_DNA"/>
</dbReference>
<reference evidence="1 2" key="1">
    <citation type="journal article" date="2014" name="PLoS ONE">
        <title>Global Analysis of Gene Expression Profiles in Physic Nut (Jatropha curcas L.) Seedlings Exposed to Salt Stress.</title>
        <authorList>
            <person name="Zhang L."/>
            <person name="Zhang C."/>
            <person name="Wu P."/>
            <person name="Chen Y."/>
            <person name="Li M."/>
            <person name="Jiang H."/>
            <person name="Wu G."/>
        </authorList>
    </citation>
    <scope>NUCLEOTIDE SEQUENCE [LARGE SCALE GENOMIC DNA]</scope>
    <source>
        <strain evidence="2">cv. GZQX0401</strain>
        <tissue evidence="1">Young leaves</tissue>
    </source>
</reference>
<name>A0A067KUQ9_JATCU</name>
<accession>A0A067KUQ9</accession>
<proteinExistence type="predicted"/>
<protein>
    <submittedName>
        <fullName evidence="1">Uncharacterized protein</fullName>
    </submittedName>
</protein>